<organism evidence="3 4">
    <name type="scientific">Novosphingobium flavum</name>
    <dbReference type="NCBI Taxonomy" id="1778672"/>
    <lineage>
        <taxon>Bacteria</taxon>
        <taxon>Pseudomonadati</taxon>
        <taxon>Pseudomonadota</taxon>
        <taxon>Alphaproteobacteria</taxon>
        <taxon>Sphingomonadales</taxon>
        <taxon>Sphingomonadaceae</taxon>
        <taxon>Novosphingobium</taxon>
    </lineage>
</organism>
<gene>
    <name evidence="3" type="ORF">H7F51_01630</name>
</gene>
<dbReference type="InterPro" id="IPR012878">
    <property type="entry name" value="Beta-AFase-like_GH127_cat"/>
</dbReference>
<dbReference type="Pfam" id="PF20736">
    <property type="entry name" value="Glyco_hydro127M"/>
    <property type="match status" value="1"/>
</dbReference>
<sequence>MKGLTDTALSRRSLIHCSICATAGSALGMPGLVPAAHAAALPGKEVMHEFAYGKVRLTGGRLKAHYDHIQSHYLALDNDRILKVFRENAGLPAPGPNMGGWYDRDGFVPGLTLGQYISGLARLGATTGDKMIHAKVAALVRGFGEAFVKASNPYAGPKAQEQWAAYVMDKYVVGMIDAYRLSGVEQAKSLLPIIIEKCRPYISPVSRDRIGKVNPPYDETYVLPENLFHVADITGDDRYRQMAIHYLLDKEWFDPLAAGQDVLPEKHAYSHTIALSSGAQAYLHLGDAKYRRALENAWKFMEPQRFASGGWGPEEQFVHLHQGKLAASLKTSKAHFETPCGSFADLKLARYLIRFTGAPQYGDGLERTLYNTMLATRLPDSDGGYPYYSDYGSAGEKRYYFQKWPCCSGTLVQGVADYVLNLYFHDDDNLLVNLYAPSEVTWDRPGGAVEVVQETSYPAANSVKLRVRKAGNGRFAMKLRIPAWTRGATLKVNGAPHPATPGQLAVISRTWKAGDVIDLVIPQPLRTLPIDDQNPNLAAVMRGAVMYVGINPWEGIDQQPIALPQALEPMPGQPEGYRTRVGDRDLAFVPYYAVDTERSATYFRTA</sequence>
<evidence type="ECO:0000259" key="2">
    <source>
        <dbReference type="Pfam" id="PF20736"/>
    </source>
</evidence>
<dbReference type="GO" id="GO:0005975">
    <property type="term" value="P:carbohydrate metabolic process"/>
    <property type="evidence" value="ECO:0007669"/>
    <property type="project" value="InterPro"/>
</dbReference>
<proteinExistence type="predicted"/>
<dbReference type="PANTHER" id="PTHR31151:SF0">
    <property type="entry name" value="PROLINE-TRNA LIGASE (DUF1680)"/>
    <property type="match status" value="1"/>
</dbReference>
<dbReference type="Proteomes" id="UP000566813">
    <property type="component" value="Unassembled WGS sequence"/>
</dbReference>
<evidence type="ECO:0000313" key="3">
    <source>
        <dbReference type="EMBL" id="MBC2664212.1"/>
    </source>
</evidence>
<evidence type="ECO:0000313" key="4">
    <source>
        <dbReference type="Proteomes" id="UP000566813"/>
    </source>
</evidence>
<dbReference type="PROSITE" id="PS51318">
    <property type="entry name" value="TAT"/>
    <property type="match status" value="1"/>
</dbReference>
<protein>
    <submittedName>
        <fullName evidence="3">Glycoside hydrolase family 127 protein</fullName>
    </submittedName>
</protein>
<dbReference type="EMBL" id="JACLAW010000001">
    <property type="protein sequence ID" value="MBC2664212.1"/>
    <property type="molecule type" value="Genomic_DNA"/>
</dbReference>
<evidence type="ECO:0000259" key="1">
    <source>
        <dbReference type="Pfam" id="PF07944"/>
    </source>
</evidence>
<name>A0A7X1KK71_9SPHN</name>
<dbReference type="InterPro" id="IPR049046">
    <property type="entry name" value="Beta-AFase-like_GH127_middle"/>
</dbReference>
<dbReference type="AlphaFoldDB" id="A0A7X1KK71"/>
<dbReference type="InterPro" id="IPR006311">
    <property type="entry name" value="TAT_signal"/>
</dbReference>
<dbReference type="SUPFAM" id="SSF48208">
    <property type="entry name" value="Six-hairpin glycosidases"/>
    <property type="match status" value="1"/>
</dbReference>
<keyword evidence="4" id="KW-1185">Reference proteome</keyword>
<feature type="domain" description="Non-reducing end beta-L-arabinofuranosidase-like GH127 catalytic" evidence="1">
    <location>
        <begin position="55"/>
        <end position="417"/>
    </location>
</feature>
<keyword evidence="3" id="KW-0378">Hydrolase</keyword>
<dbReference type="RefSeq" id="WP_185662451.1">
    <property type="nucleotide sequence ID" value="NZ_JACLAW010000001.1"/>
</dbReference>
<reference evidence="3 4" key="1">
    <citation type="submission" date="2020-08" db="EMBL/GenBank/DDBJ databases">
        <title>The genome sequence of type strain Novosphingobium flavum NBRC 111647.</title>
        <authorList>
            <person name="Liu Y."/>
        </authorList>
    </citation>
    <scope>NUCLEOTIDE SEQUENCE [LARGE SCALE GENOMIC DNA]</scope>
    <source>
        <strain evidence="3 4">NBRC 111647</strain>
    </source>
</reference>
<accession>A0A7X1KK71</accession>
<dbReference type="PANTHER" id="PTHR31151">
    <property type="entry name" value="PROLINE-TRNA LIGASE (DUF1680)"/>
    <property type="match status" value="1"/>
</dbReference>
<comment type="caution">
    <text evidence="3">The sequence shown here is derived from an EMBL/GenBank/DDBJ whole genome shotgun (WGS) entry which is preliminary data.</text>
</comment>
<dbReference type="InterPro" id="IPR008928">
    <property type="entry name" value="6-hairpin_glycosidase_sf"/>
</dbReference>
<dbReference type="Pfam" id="PF07944">
    <property type="entry name" value="Beta-AFase-like_GH127_cat"/>
    <property type="match status" value="1"/>
</dbReference>
<feature type="domain" description="Non-reducing end beta-L-arabinofuranosidase-like GH127 middle" evidence="2">
    <location>
        <begin position="430"/>
        <end position="522"/>
    </location>
</feature>
<dbReference type="GO" id="GO:0016787">
    <property type="term" value="F:hydrolase activity"/>
    <property type="evidence" value="ECO:0007669"/>
    <property type="project" value="UniProtKB-KW"/>
</dbReference>